<feature type="transmembrane region" description="Helical" evidence="7">
    <location>
        <begin position="146"/>
        <end position="166"/>
    </location>
</feature>
<reference evidence="10 11" key="1">
    <citation type="submission" date="2020-08" db="EMBL/GenBank/DDBJ databases">
        <title>Genomic Encyclopedia of Archaeal and Bacterial Type Strains, Phase II (KMG-II): from individual species to whole genera.</title>
        <authorList>
            <person name="Goeker M."/>
        </authorList>
    </citation>
    <scope>NUCLEOTIDE SEQUENCE [LARGE SCALE GENOMIC DNA]</scope>
    <source>
        <strain evidence="10 11">DSM 23288</strain>
    </source>
</reference>
<dbReference type="PROSITE" id="PS50928">
    <property type="entry name" value="ABC_TM1"/>
    <property type="match status" value="1"/>
</dbReference>
<dbReference type="PANTHER" id="PTHR43386">
    <property type="entry name" value="OLIGOPEPTIDE TRANSPORT SYSTEM PERMEASE PROTEIN APPC"/>
    <property type="match status" value="1"/>
</dbReference>
<sequence length="306" mass="32401">MSVGRLEGAGQGPEIALHTADDLGPEPRPQGPRRGLRARAGRAGFFLTGWWALLLLFGLVAIFAPLIAPFDPVRADLTARLLPPSGTHLFGTDQNGMDVFSRVLWATRTDFTIAFVGVAISLAVGVPLGAASGYLGGWLDEGLNRFAEIIQSIPLFLFALMVFAAMGNNRTVLIGIVGFVNAPIFFKLTRAVVLPMKSLDYIAAATCAGLRAPAIIVRHVLPNALGPVASQLSISCAYALQIVAGLSFLGLGVPVPEPEWGSMIQQGAGRIVDGDWWISVFPGFAVLLAVMAFGGIGRQLARAYDH</sequence>
<comment type="caution">
    <text evidence="10">The sequence shown here is derived from an EMBL/GenBank/DDBJ whole genome shotgun (WGS) entry which is preliminary data.</text>
</comment>
<evidence type="ECO:0000313" key="11">
    <source>
        <dbReference type="Proteomes" id="UP000585272"/>
    </source>
</evidence>
<keyword evidence="11" id="KW-1185">Reference proteome</keyword>
<organism evidence="10 11">
    <name type="scientific">Conexibacter arvalis</name>
    <dbReference type="NCBI Taxonomy" id="912552"/>
    <lineage>
        <taxon>Bacteria</taxon>
        <taxon>Bacillati</taxon>
        <taxon>Actinomycetota</taxon>
        <taxon>Thermoleophilia</taxon>
        <taxon>Solirubrobacterales</taxon>
        <taxon>Conexibacteraceae</taxon>
        <taxon>Conexibacter</taxon>
    </lineage>
</organism>
<dbReference type="InterPro" id="IPR050366">
    <property type="entry name" value="BP-dependent_transpt_permease"/>
</dbReference>
<dbReference type="InterPro" id="IPR000515">
    <property type="entry name" value="MetI-like"/>
</dbReference>
<keyword evidence="3" id="KW-1003">Cell membrane</keyword>
<dbReference type="Proteomes" id="UP000585272">
    <property type="component" value="Unassembled WGS sequence"/>
</dbReference>
<dbReference type="Pfam" id="PF12911">
    <property type="entry name" value="OppC_N"/>
    <property type="match status" value="1"/>
</dbReference>
<keyword evidence="6 7" id="KW-0472">Membrane</keyword>
<proteinExistence type="inferred from homology"/>
<dbReference type="RefSeq" id="WP_183339413.1">
    <property type="nucleotide sequence ID" value="NZ_JACHNU010000001.1"/>
</dbReference>
<evidence type="ECO:0000313" key="10">
    <source>
        <dbReference type="EMBL" id="MBB4661334.1"/>
    </source>
</evidence>
<evidence type="ECO:0000256" key="4">
    <source>
        <dbReference type="ARBA" id="ARBA00022692"/>
    </source>
</evidence>
<feature type="transmembrane region" description="Helical" evidence="7">
    <location>
        <begin position="172"/>
        <end position="189"/>
    </location>
</feature>
<feature type="domain" description="ABC transmembrane type-1" evidence="9">
    <location>
        <begin position="107"/>
        <end position="297"/>
    </location>
</feature>
<feature type="transmembrane region" description="Helical" evidence="7">
    <location>
        <begin position="276"/>
        <end position="296"/>
    </location>
</feature>
<keyword evidence="5 7" id="KW-1133">Transmembrane helix</keyword>
<evidence type="ECO:0000256" key="5">
    <source>
        <dbReference type="ARBA" id="ARBA00022989"/>
    </source>
</evidence>
<dbReference type="GO" id="GO:0005886">
    <property type="term" value="C:plasma membrane"/>
    <property type="evidence" value="ECO:0007669"/>
    <property type="project" value="UniProtKB-SubCell"/>
</dbReference>
<name>A0A840IB51_9ACTN</name>
<feature type="transmembrane region" description="Helical" evidence="7">
    <location>
        <begin position="111"/>
        <end position="134"/>
    </location>
</feature>
<feature type="region of interest" description="Disordered" evidence="8">
    <location>
        <begin position="16"/>
        <end position="35"/>
    </location>
</feature>
<comment type="similarity">
    <text evidence="7">Belongs to the binding-protein-dependent transport system permease family.</text>
</comment>
<evidence type="ECO:0000259" key="9">
    <source>
        <dbReference type="PROSITE" id="PS50928"/>
    </source>
</evidence>
<dbReference type="Gene3D" id="1.10.3720.10">
    <property type="entry name" value="MetI-like"/>
    <property type="match status" value="1"/>
</dbReference>
<dbReference type="InterPro" id="IPR025966">
    <property type="entry name" value="OppC_N"/>
</dbReference>
<dbReference type="Pfam" id="PF00528">
    <property type="entry name" value="BPD_transp_1"/>
    <property type="match status" value="1"/>
</dbReference>
<dbReference type="PANTHER" id="PTHR43386:SF1">
    <property type="entry name" value="D,D-DIPEPTIDE TRANSPORT SYSTEM PERMEASE PROTEIN DDPC-RELATED"/>
    <property type="match status" value="1"/>
</dbReference>
<dbReference type="EMBL" id="JACHNU010000001">
    <property type="protein sequence ID" value="MBB4661334.1"/>
    <property type="molecule type" value="Genomic_DNA"/>
</dbReference>
<evidence type="ECO:0000256" key="2">
    <source>
        <dbReference type="ARBA" id="ARBA00022448"/>
    </source>
</evidence>
<dbReference type="AlphaFoldDB" id="A0A840IB51"/>
<dbReference type="GO" id="GO:0055085">
    <property type="term" value="P:transmembrane transport"/>
    <property type="evidence" value="ECO:0007669"/>
    <property type="project" value="InterPro"/>
</dbReference>
<feature type="transmembrane region" description="Helical" evidence="7">
    <location>
        <begin position="201"/>
        <end position="220"/>
    </location>
</feature>
<evidence type="ECO:0000256" key="6">
    <source>
        <dbReference type="ARBA" id="ARBA00023136"/>
    </source>
</evidence>
<protein>
    <submittedName>
        <fullName evidence="10">Peptide/nickel transport system permease protein</fullName>
    </submittedName>
</protein>
<accession>A0A840IB51</accession>
<feature type="transmembrane region" description="Helical" evidence="7">
    <location>
        <begin position="232"/>
        <end position="255"/>
    </location>
</feature>
<dbReference type="CDD" id="cd06261">
    <property type="entry name" value="TM_PBP2"/>
    <property type="match status" value="1"/>
</dbReference>
<keyword evidence="2 7" id="KW-0813">Transport</keyword>
<keyword evidence="4 7" id="KW-0812">Transmembrane</keyword>
<feature type="transmembrane region" description="Helical" evidence="7">
    <location>
        <begin position="43"/>
        <end position="68"/>
    </location>
</feature>
<dbReference type="InterPro" id="IPR035906">
    <property type="entry name" value="MetI-like_sf"/>
</dbReference>
<gene>
    <name evidence="10" type="ORF">BDZ31_000907</name>
</gene>
<comment type="subcellular location">
    <subcellularLocation>
        <location evidence="1 7">Cell membrane</location>
        <topology evidence="1 7">Multi-pass membrane protein</topology>
    </subcellularLocation>
</comment>
<evidence type="ECO:0000256" key="8">
    <source>
        <dbReference type="SAM" id="MobiDB-lite"/>
    </source>
</evidence>
<dbReference type="SUPFAM" id="SSF161098">
    <property type="entry name" value="MetI-like"/>
    <property type="match status" value="1"/>
</dbReference>
<evidence type="ECO:0000256" key="1">
    <source>
        <dbReference type="ARBA" id="ARBA00004651"/>
    </source>
</evidence>
<evidence type="ECO:0000256" key="3">
    <source>
        <dbReference type="ARBA" id="ARBA00022475"/>
    </source>
</evidence>
<evidence type="ECO:0000256" key="7">
    <source>
        <dbReference type="RuleBase" id="RU363032"/>
    </source>
</evidence>